<feature type="domain" description="EF-hand" evidence="10">
    <location>
        <begin position="378"/>
        <end position="413"/>
    </location>
</feature>
<evidence type="ECO:0000313" key="11">
    <source>
        <dbReference type="EMBL" id="CAE0114854.1"/>
    </source>
</evidence>
<evidence type="ECO:0000256" key="5">
    <source>
        <dbReference type="ARBA" id="ARBA00022777"/>
    </source>
</evidence>
<keyword evidence="1" id="KW-0723">Serine/threonine-protein kinase</keyword>
<dbReference type="PROSITE" id="PS00018">
    <property type="entry name" value="EF_HAND_1"/>
    <property type="match status" value="2"/>
</dbReference>
<keyword evidence="2" id="KW-0808">Transferase</keyword>
<dbReference type="CDD" id="cd00051">
    <property type="entry name" value="EFh"/>
    <property type="match status" value="2"/>
</dbReference>
<dbReference type="AlphaFoldDB" id="A0A6T9FRI3"/>
<keyword evidence="6" id="KW-0106">Calcium</keyword>
<evidence type="ECO:0000256" key="4">
    <source>
        <dbReference type="ARBA" id="ARBA00022741"/>
    </source>
</evidence>
<dbReference type="EMBL" id="HBHX01027812">
    <property type="protein sequence ID" value="CAE0114854.1"/>
    <property type="molecule type" value="Transcribed_RNA"/>
</dbReference>
<dbReference type="GO" id="GO:0005524">
    <property type="term" value="F:ATP binding"/>
    <property type="evidence" value="ECO:0007669"/>
    <property type="project" value="UniProtKB-UniRule"/>
</dbReference>
<gene>
    <name evidence="11" type="ORF">HERI1096_LOCUS15539</name>
    <name evidence="12" type="ORF">HERI1096_LOCUS15540</name>
</gene>
<protein>
    <recommendedName>
        <fullName evidence="13">Non-specific serine/threonine protein kinase</fullName>
    </recommendedName>
</protein>
<keyword evidence="7 8" id="KW-0067">ATP-binding</keyword>
<dbReference type="SUPFAM" id="SSF47473">
    <property type="entry name" value="EF-hand"/>
    <property type="match status" value="1"/>
</dbReference>
<feature type="domain" description="EF-hand" evidence="10">
    <location>
        <begin position="451"/>
        <end position="486"/>
    </location>
</feature>
<dbReference type="InterPro" id="IPR011009">
    <property type="entry name" value="Kinase-like_dom_sf"/>
</dbReference>
<dbReference type="Pfam" id="PF00069">
    <property type="entry name" value="Pkinase"/>
    <property type="match status" value="1"/>
</dbReference>
<dbReference type="PANTHER" id="PTHR24349">
    <property type="entry name" value="SERINE/THREONINE-PROTEIN KINASE"/>
    <property type="match status" value="1"/>
</dbReference>
<evidence type="ECO:0000256" key="2">
    <source>
        <dbReference type="ARBA" id="ARBA00022679"/>
    </source>
</evidence>
<feature type="domain" description="EF-hand" evidence="10">
    <location>
        <begin position="490"/>
        <end position="525"/>
    </location>
</feature>
<dbReference type="InterPro" id="IPR017441">
    <property type="entry name" value="Protein_kinase_ATP_BS"/>
</dbReference>
<dbReference type="SUPFAM" id="SSF56112">
    <property type="entry name" value="Protein kinase-like (PK-like)"/>
    <property type="match status" value="1"/>
</dbReference>
<dbReference type="InterPro" id="IPR002048">
    <property type="entry name" value="EF_hand_dom"/>
</dbReference>
<dbReference type="InterPro" id="IPR018247">
    <property type="entry name" value="EF_Hand_1_Ca_BS"/>
</dbReference>
<feature type="binding site" evidence="8">
    <location>
        <position position="99"/>
    </location>
    <ligand>
        <name>ATP</name>
        <dbReference type="ChEBI" id="CHEBI:30616"/>
    </ligand>
</feature>
<dbReference type="SMART" id="SM00220">
    <property type="entry name" value="S_TKc"/>
    <property type="match status" value="1"/>
</dbReference>
<dbReference type="PROSITE" id="PS00107">
    <property type="entry name" value="PROTEIN_KINASE_ATP"/>
    <property type="match status" value="1"/>
</dbReference>
<evidence type="ECO:0000259" key="9">
    <source>
        <dbReference type="PROSITE" id="PS50011"/>
    </source>
</evidence>
<evidence type="ECO:0008006" key="13">
    <source>
        <dbReference type="Google" id="ProtNLM"/>
    </source>
</evidence>
<evidence type="ECO:0000313" key="12">
    <source>
        <dbReference type="EMBL" id="CAE0114855.1"/>
    </source>
</evidence>
<dbReference type="Pfam" id="PF13499">
    <property type="entry name" value="EF-hand_7"/>
    <property type="match status" value="2"/>
</dbReference>
<sequence length="540" mass="58487">MRRMLAYTLSRPHESKLWDWRPEEATGGTGNVVSYGECIDRLQQALNRALQNICRELHCFVSSAAAAREYDFGETIGQGGFGSVRRVTARSSGISYALKLVSKRAAHAAEVETELRIMRLVGTHPNIVGLHAAFESLDEWAFVLELANGGAFFDLLASSGPYSESDAAQVVRQVGSALAHIHGLGVTHRDLKPENLLLRSAEERVVLLCDFGLSGEGELHGYCGTLEYMAPEIVRGGRYGNGVDIWALGVLLYNMLSARQPFDPTDDADNATIEARITAGAYSFPLLEWGAVSPQAKRLVSALLAPESAERIDAQELLSVAWVVGEAPSAPLPNATTERLCHFNADRTVWRAAVHALSLLVSALPAARITATDAEAVPPAVELRAAFDALDRDGDGAIDAEELRHVVRSLGAAEDEIELVVGATLGAVDGNGDGRISFEEFSTGAAQLFRTGEDALRRAFSLFDTNGDGTIDREEFGRMLCKIGLGEVARCPEELERIFTAADTNHDSSVTFDEFRALLSHTVQSRRTPIGRSDRRAALR</sequence>
<keyword evidence="3" id="KW-0677">Repeat</keyword>
<dbReference type="PROSITE" id="PS50222">
    <property type="entry name" value="EF_HAND_2"/>
    <property type="match status" value="3"/>
</dbReference>
<organism evidence="11">
    <name type="scientific">Haptolina ericina</name>
    <dbReference type="NCBI Taxonomy" id="156174"/>
    <lineage>
        <taxon>Eukaryota</taxon>
        <taxon>Haptista</taxon>
        <taxon>Haptophyta</taxon>
        <taxon>Prymnesiophyceae</taxon>
        <taxon>Prymnesiales</taxon>
        <taxon>Prymnesiaceae</taxon>
        <taxon>Haptolina</taxon>
    </lineage>
</organism>
<evidence type="ECO:0000256" key="8">
    <source>
        <dbReference type="PROSITE-ProRule" id="PRU10141"/>
    </source>
</evidence>
<dbReference type="FunFam" id="1.10.238.10:FF:000178">
    <property type="entry name" value="Calmodulin-2 A"/>
    <property type="match status" value="1"/>
</dbReference>
<dbReference type="FunFam" id="1.10.510.10:FF:000571">
    <property type="entry name" value="Maternal embryonic leucine zipper kinase"/>
    <property type="match status" value="1"/>
</dbReference>
<proteinExistence type="predicted"/>
<dbReference type="SMART" id="SM00054">
    <property type="entry name" value="EFh"/>
    <property type="match status" value="4"/>
</dbReference>
<evidence type="ECO:0000256" key="3">
    <source>
        <dbReference type="ARBA" id="ARBA00022737"/>
    </source>
</evidence>
<dbReference type="PROSITE" id="PS00108">
    <property type="entry name" value="PROTEIN_KINASE_ST"/>
    <property type="match status" value="1"/>
</dbReference>
<accession>A0A6T9FRI3</accession>
<dbReference type="InterPro" id="IPR050205">
    <property type="entry name" value="CDPK_Ser/Thr_kinases"/>
</dbReference>
<keyword evidence="4 8" id="KW-0547">Nucleotide-binding</keyword>
<feature type="domain" description="Protein kinase" evidence="9">
    <location>
        <begin position="70"/>
        <end position="323"/>
    </location>
</feature>
<dbReference type="GO" id="GO:0043226">
    <property type="term" value="C:organelle"/>
    <property type="evidence" value="ECO:0007669"/>
    <property type="project" value="UniProtKB-ARBA"/>
</dbReference>
<dbReference type="Gene3D" id="1.10.510.10">
    <property type="entry name" value="Transferase(Phosphotransferase) domain 1"/>
    <property type="match status" value="1"/>
</dbReference>
<dbReference type="InterPro" id="IPR011992">
    <property type="entry name" value="EF-hand-dom_pair"/>
</dbReference>
<dbReference type="InterPro" id="IPR008271">
    <property type="entry name" value="Ser/Thr_kinase_AS"/>
</dbReference>
<reference evidence="11" key="1">
    <citation type="submission" date="2021-01" db="EMBL/GenBank/DDBJ databases">
        <authorList>
            <person name="Corre E."/>
            <person name="Pelletier E."/>
            <person name="Niang G."/>
            <person name="Scheremetjew M."/>
            <person name="Finn R."/>
            <person name="Kale V."/>
            <person name="Holt S."/>
            <person name="Cochrane G."/>
            <person name="Meng A."/>
            <person name="Brown T."/>
            <person name="Cohen L."/>
        </authorList>
    </citation>
    <scope>NUCLEOTIDE SEQUENCE</scope>
    <source>
        <strain evidence="11">CCMP281</strain>
    </source>
</reference>
<dbReference type="InterPro" id="IPR000719">
    <property type="entry name" value="Prot_kinase_dom"/>
</dbReference>
<name>A0A6T9FRI3_9EUKA</name>
<dbReference type="GO" id="GO:0004674">
    <property type="term" value="F:protein serine/threonine kinase activity"/>
    <property type="evidence" value="ECO:0007669"/>
    <property type="project" value="UniProtKB-KW"/>
</dbReference>
<dbReference type="GO" id="GO:0005509">
    <property type="term" value="F:calcium ion binding"/>
    <property type="evidence" value="ECO:0007669"/>
    <property type="project" value="InterPro"/>
</dbReference>
<dbReference type="PROSITE" id="PS50011">
    <property type="entry name" value="PROTEIN_KINASE_DOM"/>
    <property type="match status" value="1"/>
</dbReference>
<dbReference type="Gene3D" id="1.10.238.10">
    <property type="entry name" value="EF-hand"/>
    <property type="match status" value="2"/>
</dbReference>
<keyword evidence="5" id="KW-0418">Kinase</keyword>
<evidence type="ECO:0000256" key="6">
    <source>
        <dbReference type="ARBA" id="ARBA00022837"/>
    </source>
</evidence>
<evidence type="ECO:0000256" key="7">
    <source>
        <dbReference type="ARBA" id="ARBA00022840"/>
    </source>
</evidence>
<dbReference type="EMBL" id="HBHX01027813">
    <property type="protein sequence ID" value="CAE0114855.1"/>
    <property type="molecule type" value="Transcribed_RNA"/>
</dbReference>
<evidence type="ECO:0000259" key="10">
    <source>
        <dbReference type="PROSITE" id="PS50222"/>
    </source>
</evidence>
<evidence type="ECO:0000256" key="1">
    <source>
        <dbReference type="ARBA" id="ARBA00022527"/>
    </source>
</evidence>